<accession>A0A831PKD9</accession>
<dbReference type="AlphaFoldDB" id="A0A831PKD9"/>
<evidence type="ECO:0000313" key="1">
    <source>
        <dbReference type="EMBL" id="HDR50137.1"/>
    </source>
</evidence>
<name>A0A831PKD9_9BACT</name>
<organism evidence="1">
    <name type="scientific">Mariniphaga anaerophila</name>
    <dbReference type="NCBI Taxonomy" id="1484053"/>
    <lineage>
        <taxon>Bacteria</taxon>
        <taxon>Pseudomonadati</taxon>
        <taxon>Bacteroidota</taxon>
        <taxon>Bacteroidia</taxon>
        <taxon>Marinilabiliales</taxon>
        <taxon>Prolixibacteraceae</taxon>
        <taxon>Mariniphaga</taxon>
    </lineage>
</organism>
<dbReference type="Proteomes" id="UP000886047">
    <property type="component" value="Unassembled WGS sequence"/>
</dbReference>
<proteinExistence type="predicted"/>
<gene>
    <name evidence="1" type="ORF">ENN90_00750</name>
</gene>
<sequence>MHVKEKHTLDILFTELLFLLQWFNPFAWLIKGAVKNNLEYKTDDEIVKTNDPQTYQLAMVTLADKKGVAPFLTALNGSQLKSRIIMMKKKAENKFAPLKQMVLLPLLAVLVMGLSNREVKTEIIQQQNETVEIKTEMQTDTVILEEKTEKIQIQNNPDQTDNKTSIIPNLQNYQRRKSNRCQNCPRFTSAHGIKQSFISSNLWTKGKRWRNHNSDQRRCVKIFTR</sequence>
<evidence type="ECO:0008006" key="2">
    <source>
        <dbReference type="Google" id="ProtNLM"/>
    </source>
</evidence>
<reference evidence="1" key="1">
    <citation type="journal article" date="2020" name="mSystems">
        <title>Genome- and Community-Level Interaction Insights into Carbon Utilization and Element Cycling Functions of Hydrothermarchaeota in Hydrothermal Sediment.</title>
        <authorList>
            <person name="Zhou Z."/>
            <person name="Liu Y."/>
            <person name="Xu W."/>
            <person name="Pan J."/>
            <person name="Luo Z.H."/>
            <person name="Li M."/>
        </authorList>
    </citation>
    <scope>NUCLEOTIDE SEQUENCE [LARGE SCALE GENOMIC DNA]</scope>
    <source>
        <strain evidence="1">SpSt-1217</strain>
    </source>
</reference>
<dbReference type="EMBL" id="DSDK01000043">
    <property type="protein sequence ID" value="HDR50137.1"/>
    <property type="molecule type" value="Genomic_DNA"/>
</dbReference>
<protein>
    <recommendedName>
        <fullName evidence="2">BlaR1 peptidase M56</fullName>
    </recommendedName>
</protein>
<comment type="caution">
    <text evidence="1">The sequence shown here is derived from an EMBL/GenBank/DDBJ whole genome shotgun (WGS) entry which is preliminary data.</text>
</comment>